<dbReference type="AlphaFoldDB" id="H6L8C3"/>
<dbReference type="PANTHER" id="PTHR46383:SF1">
    <property type="entry name" value="ASPARTATE AMINOTRANSFERASE"/>
    <property type="match status" value="1"/>
</dbReference>
<evidence type="ECO:0000259" key="7">
    <source>
        <dbReference type="Pfam" id="PF00155"/>
    </source>
</evidence>
<dbReference type="GO" id="GO:0008483">
    <property type="term" value="F:transaminase activity"/>
    <property type="evidence" value="ECO:0007669"/>
    <property type="project" value="UniProtKB-KW"/>
</dbReference>
<name>H6L8C3_SAPGL</name>
<dbReference type="GO" id="GO:0006520">
    <property type="term" value="P:amino acid metabolic process"/>
    <property type="evidence" value="ECO:0007669"/>
    <property type="project" value="InterPro"/>
</dbReference>
<evidence type="ECO:0000256" key="4">
    <source>
        <dbReference type="ARBA" id="ARBA00022679"/>
    </source>
</evidence>
<dbReference type="InterPro" id="IPR004839">
    <property type="entry name" value="Aminotransferase_I/II_large"/>
</dbReference>
<dbReference type="Gene3D" id="3.40.640.10">
    <property type="entry name" value="Type I PLP-dependent aspartate aminotransferase-like (Major domain)"/>
    <property type="match status" value="1"/>
</dbReference>
<dbReference type="InterPro" id="IPR050596">
    <property type="entry name" value="AspAT/PAT-like"/>
</dbReference>
<proteinExistence type="inferred from homology"/>
<evidence type="ECO:0000313" key="8">
    <source>
        <dbReference type="EMBL" id="AFC26487.1"/>
    </source>
</evidence>
<dbReference type="Proteomes" id="UP000007519">
    <property type="component" value="Chromosome"/>
</dbReference>
<evidence type="ECO:0000256" key="3">
    <source>
        <dbReference type="ARBA" id="ARBA00022576"/>
    </source>
</evidence>
<organism evidence="8 9">
    <name type="scientific">Saprospira grandis (strain Lewin)</name>
    <dbReference type="NCBI Taxonomy" id="984262"/>
    <lineage>
        <taxon>Bacteria</taxon>
        <taxon>Pseudomonadati</taxon>
        <taxon>Bacteroidota</taxon>
        <taxon>Saprospiria</taxon>
        <taxon>Saprospirales</taxon>
        <taxon>Saprospiraceae</taxon>
        <taxon>Saprospira</taxon>
    </lineage>
</organism>
<dbReference type="Gene3D" id="3.90.1150.10">
    <property type="entry name" value="Aspartate Aminotransferase, domain 1"/>
    <property type="match status" value="1"/>
</dbReference>
<comment type="similarity">
    <text evidence="2 6">Belongs to the class-I pyridoxal-phosphate-dependent aminotransferase family.</text>
</comment>
<dbReference type="GO" id="GO:0030170">
    <property type="term" value="F:pyridoxal phosphate binding"/>
    <property type="evidence" value="ECO:0007669"/>
    <property type="project" value="InterPro"/>
</dbReference>
<dbReference type="PROSITE" id="PS00105">
    <property type="entry name" value="AA_TRANSFER_CLASS_1"/>
    <property type="match status" value="1"/>
</dbReference>
<dbReference type="FunFam" id="3.40.640.10:FF:000033">
    <property type="entry name" value="Aspartate aminotransferase"/>
    <property type="match status" value="1"/>
</dbReference>
<keyword evidence="4 6" id="KW-0808">Transferase</keyword>
<evidence type="ECO:0000313" key="9">
    <source>
        <dbReference type="Proteomes" id="UP000007519"/>
    </source>
</evidence>
<dbReference type="EC" id="2.6.1.-" evidence="6"/>
<protein>
    <recommendedName>
        <fullName evidence="6">Aminotransferase</fullName>
        <ecNumber evidence="6">2.6.1.-</ecNumber>
    </recommendedName>
</protein>
<evidence type="ECO:0000256" key="2">
    <source>
        <dbReference type="ARBA" id="ARBA00007441"/>
    </source>
</evidence>
<keyword evidence="3 6" id="KW-0032">Aminotransferase</keyword>
<dbReference type="InterPro" id="IPR015421">
    <property type="entry name" value="PyrdxlP-dep_Trfase_major"/>
</dbReference>
<dbReference type="STRING" id="984262.SGRA_3771"/>
<dbReference type="Pfam" id="PF00155">
    <property type="entry name" value="Aminotran_1_2"/>
    <property type="match status" value="1"/>
</dbReference>
<sequence>MIKRVAQRLAQMEESATLRMAQLARDVAAQGHPVISLSLGEPDFDTPQHIKDAAIRALQTGFTKYTPVAGLPQLRQAVCHKFQRDNGLAYTPSQIVVSNGAKQAIANLSMALLEEGDEAIILSPYWVSYKEILNLSGASVKFVSAGIEQDFKVSAEQLKAAISDKTRLLIYSSPCNPTGSLLTKEELASWVEVLQEFPNLIIVSDEIYEYINFSGQAHASIAQFDQIKEQVVIVNGFSKGFAMTGWRLGYMAAPQWIADACIKIQGQFTSGANAFGQMAAAYALEAEQEATLAMREAFERRRNLLIELLRQIPGFQVNKPQGAFYLFPDVSALFGKSYGNYQIQTDEDLVLYLLETAHVALVGGSAFGNANCLRLSYALGEEDLKEACRRIAEACEKLK</sequence>
<gene>
    <name evidence="8" type="primary">aspB</name>
    <name evidence="8" type="ordered locus">SGRA_3771</name>
</gene>
<dbReference type="eggNOG" id="COG0436">
    <property type="taxonomic scope" value="Bacteria"/>
</dbReference>
<evidence type="ECO:0000256" key="6">
    <source>
        <dbReference type="RuleBase" id="RU000481"/>
    </source>
</evidence>
<dbReference type="SUPFAM" id="SSF53383">
    <property type="entry name" value="PLP-dependent transferases"/>
    <property type="match status" value="1"/>
</dbReference>
<evidence type="ECO:0000256" key="5">
    <source>
        <dbReference type="ARBA" id="ARBA00022898"/>
    </source>
</evidence>
<comment type="cofactor">
    <cofactor evidence="1 6">
        <name>pyridoxal 5'-phosphate</name>
        <dbReference type="ChEBI" id="CHEBI:597326"/>
    </cofactor>
</comment>
<dbReference type="CDD" id="cd00609">
    <property type="entry name" value="AAT_like"/>
    <property type="match status" value="1"/>
</dbReference>
<keyword evidence="5" id="KW-0663">Pyridoxal phosphate</keyword>
<feature type="domain" description="Aminotransferase class I/classII large" evidence="7">
    <location>
        <begin position="33"/>
        <end position="391"/>
    </location>
</feature>
<dbReference type="InterPro" id="IPR004838">
    <property type="entry name" value="NHTrfase_class1_PyrdxlP-BS"/>
</dbReference>
<dbReference type="PANTHER" id="PTHR46383">
    <property type="entry name" value="ASPARTATE AMINOTRANSFERASE"/>
    <property type="match status" value="1"/>
</dbReference>
<dbReference type="OrthoDB" id="1489696at2"/>
<dbReference type="KEGG" id="sgn:SGRA_3771"/>
<keyword evidence="9" id="KW-1185">Reference proteome</keyword>
<dbReference type="InterPro" id="IPR015422">
    <property type="entry name" value="PyrdxlP-dep_Trfase_small"/>
</dbReference>
<dbReference type="EMBL" id="CP002831">
    <property type="protein sequence ID" value="AFC26487.1"/>
    <property type="molecule type" value="Genomic_DNA"/>
</dbReference>
<dbReference type="HOGENOM" id="CLU_017584_4_3_10"/>
<reference evidence="8 9" key="1">
    <citation type="journal article" date="2012" name="Stand. Genomic Sci.">
        <title>Complete genome sequencing and analysis of Saprospira grandis str. Lewin, a predatory marine bacterium.</title>
        <authorList>
            <person name="Saw J.H."/>
            <person name="Yuryev A."/>
            <person name="Kanbe M."/>
            <person name="Hou S."/>
            <person name="Young A.G."/>
            <person name="Aizawa S."/>
            <person name="Alam M."/>
        </authorList>
    </citation>
    <scope>NUCLEOTIDE SEQUENCE [LARGE SCALE GENOMIC DNA]</scope>
    <source>
        <strain evidence="8 9">Lewin</strain>
    </source>
</reference>
<dbReference type="InterPro" id="IPR015424">
    <property type="entry name" value="PyrdxlP-dep_Trfase"/>
</dbReference>
<evidence type="ECO:0000256" key="1">
    <source>
        <dbReference type="ARBA" id="ARBA00001933"/>
    </source>
</evidence>
<accession>H6L8C3</accession>